<dbReference type="AlphaFoldDB" id="A0A6I3S439"/>
<dbReference type="GO" id="GO:0005525">
    <property type="term" value="F:GTP binding"/>
    <property type="evidence" value="ECO:0007669"/>
    <property type="project" value="InterPro"/>
</dbReference>
<dbReference type="InterPro" id="IPR027417">
    <property type="entry name" value="P-loop_NTPase"/>
</dbReference>
<reference evidence="2 3" key="1">
    <citation type="journal article" date="2019" name="Nat. Med.">
        <title>A library of human gut bacterial isolates paired with longitudinal multiomics data enables mechanistic microbiome research.</title>
        <authorList>
            <person name="Poyet M."/>
            <person name="Groussin M."/>
            <person name="Gibbons S.M."/>
            <person name="Avila-Pacheco J."/>
            <person name="Jiang X."/>
            <person name="Kearney S.M."/>
            <person name="Perrotta A.R."/>
            <person name="Berdy B."/>
            <person name="Zhao S."/>
            <person name="Lieberman T.D."/>
            <person name="Swanson P.K."/>
            <person name="Smith M."/>
            <person name="Roesemann S."/>
            <person name="Alexander J.E."/>
            <person name="Rich S.A."/>
            <person name="Livny J."/>
            <person name="Vlamakis H."/>
            <person name="Clish C."/>
            <person name="Bullock K."/>
            <person name="Deik A."/>
            <person name="Scott J."/>
            <person name="Pierce K.A."/>
            <person name="Xavier R.J."/>
            <person name="Alm E.J."/>
        </authorList>
    </citation>
    <scope>NUCLEOTIDE SEQUENCE [LARGE SCALE GENOMIC DNA]</scope>
    <source>
        <strain evidence="2 3">BIOML-A2</strain>
    </source>
</reference>
<sequence>MNKDPQKINLSLVSHTNVGKTTLARTLLGRDIGEVGDRSHVTIEPEDYVLLRAPDDSELILWDTPGFGDSVRLAERLKARSNPIGWFTSEIWDRLTDKSLWLNQQAIKHVRDKSLVILYLVNASESPEAVPYVKAEMDILAWVNKPVIVLLNQMGEARPPEEEKAEVELWGDYLKPYSFVKAVMPMDAFARCWVQEYELWKEIESCLSDADKPTFASLHATWIRQKQALYASSLEAMAAYMVKVANDKEVLASQSLIDRLRSIGRSLGFIKKDLHGAMEDAQVALSTRAADWLCTLTQRLININGLEGSGTKAEILRRMRSDWETQATIDPKAASLLGAVAGGAVSGIAADIATGGATLGLGALGGAIVGALGGAGAAAAYNVQKGHKENIITWSPASMEGFLLDTVLLYLAVAHFGRGRGQWEDSESPAFWKKLAEDIIKAQNIDFKALKEKAADADQLRGEYTKILDKTLREIFKSLYGVTI</sequence>
<dbReference type="GeneID" id="43348239"/>
<name>A0A6I3S439_9BURK</name>
<dbReference type="CDD" id="cd00882">
    <property type="entry name" value="Ras_like_GTPase"/>
    <property type="match status" value="1"/>
</dbReference>
<dbReference type="Proteomes" id="UP000462362">
    <property type="component" value="Unassembled WGS sequence"/>
</dbReference>
<dbReference type="InterPro" id="IPR006073">
    <property type="entry name" value="GTP-bd"/>
</dbReference>
<dbReference type="InterPro" id="IPR021871">
    <property type="entry name" value="DUF3482"/>
</dbReference>
<dbReference type="Pfam" id="PF11981">
    <property type="entry name" value="DUF3482"/>
    <property type="match status" value="1"/>
</dbReference>
<protein>
    <submittedName>
        <fullName evidence="2">DUF3482 domain-containing protein</fullName>
    </submittedName>
</protein>
<dbReference type="Pfam" id="PF01926">
    <property type="entry name" value="MMR_HSR1"/>
    <property type="match status" value="1"/>
</dbReference>
<dbReference type="EMBL" id="WNCL01000063">
    <property type="protein sequence ID" value="MTU44342.1"/>
    <property type="molecule type" value="Genomic_DNA"/>
</dbReference>
<organism evidence="2 3">
    <name type="scientific">Parasutterella excrementihominis</name>
    <dbReference type="NCBI Taxonomy" id="487175"/>
    <lineage>
        <taxon>Bacteria</taxon>
        <taxon>Pseudomonadati</taxon>
        <taxon>Pseudomonadota</taxon>
        <taxon>Betaproteobacteria</taxon>
        <taxon>Burkholderiales</taxon>
        <taxon>Sutterellaceae</taxon>
        <taxon>Parasutterella</taxon>
    </lineage>
</organism>
<accession>A0A6I3S439</accession>
<proteinExistence type="predicted"/>
<evidence type="ECO:0000313" key="3">
    <source>
        <dbReference type="Proteomes" id="UP000462362"/>
    </source>
</evidence>
<gene>
    <name evidence="2" type="ORF">GMD42_12160</name>
</gene>
<dbReference type="Gene3D" id="3.40.50.300">
    <property type="entry name" value="P-loop containing nucleotide triphosphate hydrolases"/>
    <property type="match status" value="1"/>
</dbReference>
<evidence type="ECO:0000259" key="1">
    <source>
        <dbReference type="Pfam" id="PF01926"/>
    </source>
</evidence>
<dbReference type="SUPFAM" id="SSF52540">
    <property type="entry name" value="P-loop containing nucleoside triphosphate hydrolases"/>
    <property type="match status" value="1"/>
</dbReference>
<feature type="domain" description="G" evidence="1">
    <location>
        <begin position="12"/>
        <end position="153"/>
    </location>
</feature>
<dbReference type="RefSeq" id="WP_008811956.1">
    <property type="nucleotide sequence ID" value="NZ_CAKVUT010000016.1"/>
</dbReference>
<evidence type="ECO:0000313" key="2">
    <source>
        <dbReference type="EMBL" id="MTU44342.1"/>
    </source>
</evidence>
<comment type="caution">
    <text evidence="2">The sequence shown here is derived from an EMBL/GenBank/DDBJ whole genome shotgun (WGS) entry which is preliminary data.</text>
</comment>